<sequence>MAYIDDQQTQKANLSYIRSSMSEPMLERDHEQDLARRWRDQKDERALHELVKSYTRLVIAAASRFRHYGLPMGDLIQEGNMGLMQAANRFEPERDVRFSTYAAWWIRSAMQDYVLRNWSIVRTGTTAAQKSLFFNLRRLRAKIEGGQSMNTQGGLTNEARDKISGLLGVSTKEVEQMEGRMNGGDQSLNATISMDGEDEYQSFLADTRPNPEEIVIGMKDSQTRSKWLASALSELSDREQEIIKQRHLKYETVTLEELGKQLGVSKERVRQLEARAIEKLKTSLNKNVKNPRDLLTAAA</sequence>
<dbReference type="PANTHER" id="PTHR30376">
    <property type="entry name" value="SIGMA FACTOR RPOH HEAT SHOCK RELATED"/>
    <property type="match status" value="1"/>
</dbReference>
<dbReference type="GO" id="GO:0006352">
    <property type="term" value="P:DNA-templated transcription initiation"/>
    <property type="evidence" value="ECO:0007669"/>
    <property type="project" value="InterPro"/>
</dbReference>
<dbReference type="Gene3D" id="1.20.140.160">
    <property type="match status" value="1"/>
</dbReference>
<keyword evidence="5 6" id="KW-0804">Transcription</keyword>
<evidence type="ECO:0000256" key="4">
    <source>
        <dbReference type="ARBA" id="ARBA00023125"/>
    </source>
</evidence>
<evidence type="ECO:0000313" key="10">
    <source>
        <dbReference type="Proteomes" id="UP000249739"/>
    </source>
</evidence>
<keyword evidence="2 6" id="KW-0805">Transcription regulation</keyword>
<evidence type="ECO:0000256" key="2">
    <source>
        <dbReference type="ARBA" id="ARBA00023015"/>
    </source>
</evidence>
<gene>
    <name evidence="9" type="ORF">DI586_01290</name>
</gene>
<comment type="similarity">
    <text evidence="1 6">Belongs to the sigma-70 factor family.</text>
</comment>
<evidence type="ECO:0000256" key="1">
    <source>
        <dbReference type="ARBA" id="ARBA00007788"/>
    </source>
</evidence>
<dbReference type="PROSITE" id="PS00716">
    <property type="entry name" value="SIGMA70_2"/>
    <property type="match status" value="1"/>
</dbReference>
<name>A0A2W5FQ90_9BACT</name>
<dbReference type="PIRSF" id="PIRSF000770">
    <property type="entry name" value="RNA_pol_sigma-SigE/K"/>
    <property type="match status" value="1"/>
</dbReference>
<organism evidence="9 10">
    <name type="scientific">Micavibrio aeruginosavorus</name>
    <dbReference type="NCBI Taxonomy" id="349221"/>
    <lineage>
        <taxon>Bacteria</taxon>
        <taxon>Pseudomonadati</taxon>
        <taxon>Bdellovibrionota</taxon>
        <taxon>Bdellovibrionia</taxon>
        <taxon>Bdellovibrionales</taxon>
        <taxon>Pseudobdellovibrionaceae</taxon>
        <taxon>Micavibrio</taxon>
    </lineage>
</organism>
<comment type="function">
    <text evidence="6">Sigma factors are initiation factors that promote the attachment of RNA polymerase to specific initiation sites and are then released.</text>
</comment>
<feature type="domain" description="RNA polymerase sigma-70" evidence="7">
    <location>
        <begin position="74"/>
        <end position="87"/>
    </location>
</feature>
<reference evidence="9 10" key="1">
    <citation type="submission" date="2017-08" db="EMBL/GenBank/DDBJ databases">
        <title>Infants hospitalized years apart are colonized by the same room-sourced microbial strains.</title>
        <authorList>
            <person name="Brooks B."/>
            <person name="Olm M.R."/>
            <person name="Firek B.A."/>
            <person name="Baker R."/>
            <person name="Thomas B.C."/>
            <person name="Morowitz M.J."/>
            <person name="Banfield J.F."/>
        </authorList>
    </citation>
    <scope>NUCLEOTIDE SEQUENCE [LARGE SCALE GENOMIC DNA]</scope>
    <source>
        <strain evidence="9">S2_006_000_R2_64</strain>
    </source>
</reference>
<dbReference type="SUPFAM" id="SSF88659">
    <property type="entry name" value="Sigma3 and sigma4 domains of RNA polymerase sigma factors"/>
    <property type="match status" value="1"/>
</dbReference>
<evidence type="ECO:0000256" key="3">
    <source>
        <dbReference type="ARBA" id="ARBA00023082"/>
    </source>
</evidence>
<evidence type="ECO:0000259" key="8">
    <source>
        <dbReference type="PROSITE" id="PS00716"/>
    </source>
</evidence>
<dbReference type="InterPro" id="IPR014284">
    <property type="entry name" value="RNA_pol_sigma-70_dom"/>
</dbReference>
<dbReference type="InterPro" id="IPR013324">
    <property type="entry name" value="RNA_pol_sigma_r3/r4-like"/>
</dbReference>
<dbReference type="SUPFAM" id="SSF88946">
    <property type="entry name" value="Sigma2 domain of RNA polymerase sigma factors"/>
    <property type="match status" value="1"/>
</dbReference>
<dbReference type="Proteomes" id="UP000249739">
    <property type="component" value="Unassembled WGS sequence"/>
</dbReference>
<feature type="domain" description="RNA polymerase sigma-70" evidence="8">
    <location>
        <begin position="254"/>
        <end position="280"/>
    </location>
</feature>
<dbReference type="Pfam" id="PF04545">
    <property type="entry name" value="Sigma70_r4"/>
    <property type="match status" value="1"/>
</dbReference>
<keyword evidence="4 6" id="KW-0238">DNA-binding</keyword>
<dbReference type="CDD" id="cd06171">
    <property type="entry name" value="Sigma70_r4"/>
    <property type="match status" value="1"/>
</dbReference>
<dbReference type="PANTHER" id="PTHR30376:SF3">
    <property type="entry name" value="RNA POLYMERASE SIGMA FACTOR RPOH"/>
    <property type="match status" value="1"/>
</dbReference>
<dbReference type="NCBIfam" id="TIGR02937">
    <property type="entry name" value="sigma70-ECF"/>
    <property type="match status" value="1"/>
</dbReference>
<evidence type="ECO:0000256" key="5">
    <source>
        <dbReference type="ARBA" id="ARBA00023163"/>
    </source>
</evidence>
<dbReference type="Gene3D" id="1.10.601.10">
    <property type="entry name" value="RNA Polymerase Primary Sigma Factor"/>
    <property type="match status" value="1"/>
</dbReference>
<dbReference type="NCBIfam" id="NF005693">
    <property type="entry name" value="PRK07500.1"/>
    <property type="match status" value="1"/>
</dbReference>
<dbReference type="GO" id="GO:0016987">
    <property type="term" value="F:sigma factor activity"/>
    <property type="evidence" value="ECO:0007669"/>
    <property type="project" value="UniProtKB-KW"/>
</dbReference>
<dbReference type="PROSITE" id="PS00715">
    <property type="entry name" value="SIGMA70_1"/>
    <property type="match status" value="1"/>
</dbReference>
<dbReference type="GO" id="GO:0003677">
    <property type="term" value="F:DNA binding"/>
    <property type="evidence" value="ECO:0007669"/>
    <property type="project" value="UniProtKB-KW"/>
</dbReference>
<dbReference type="Pfam" id="PF04542">
    <property type="entry name" value="Sigma70_r2"/>
    <property type="match status" value="1"/>
</dbReference>
<dbReference type="NCBIfam" id="NF005143">
    <property type="entry name" value="PRK06596.1"/>
    <property type="match status" value="1"/>
</dbReference>
<dbReference type="InterPro" id="IPR050813">
    <property type="entry name" value="Sigma-70_Factor"/>
</dbReference>
<dbReference type="EMBL" id="QFOT01000006">
    <property type="protein sequence ID" value="PZP57168.1"/>
    <property type="molecule type" value="Genomic_DNA"/>
</dbReference>
<dbReference type="InterPro" id="IPR000943">
    <property type="entry name" value="RNA_pol_sigma70"/>
</dbReference>
<dbReference type="InterPro" id="IPR013325">
    <property type="entry name" value="RNA_pol_sigma_r2"/>
</dbReference>
<protein>
    <recommendedName>
        <fullName evidence="6">RNA polymerase sigma factor</fullName>
    </recommendedName>
</protein>
<keyword evidence="3 6" id="KW-0731">Sigma factor</keyword>
<dbReference type="PRINTS" id="PR00046">
    <property type="entry name" value="SIGMA70FCT"/>
</dbReference>
<evidence type="ECO:0000256" key="6">
    <source>
        <dbReference type="RuleBase" id="RU362124"/>
    </source>
</evidence>
<evidence type="ECO:0000259" key="7">
    <source>
        <dbReference type="PROSITE" id="PS00715"/>
    </source>
</evidence>
<dbReference type="InterPro" id="IPR007630">
    <property type="entry name" value="RNA_pol_sigma70_r4"/>
</dbReference>
<comment type="caution">
    <text evidence="9">The sequence shown here is derived from an EMBL/GenBank/DDBJ whole genome shotgun (WGS) entry which is preliminary data.</text>
</comment>
<dbReference type="InterPro" id="IPR007627">
    <property type="entry name" value="RNA_pol_sigma70_r2"/>
</dbReference>
<evidence type="ECO:0000313" key="9">
    <source>
        <dbReference type="EMBL" id="PZP57168.1"/>
    </source>
</evidence>
<proteinExistence type="inferred from homology"/>
<accession>A0A2W5FQ90</accession>
<dbReference type="AlphaFoldDB" id="A0A2W5FQ90"/>